<name>U4TV28_DENPD</name>
<feature type="non-terminal residue" evidence="3">
    <location>
        <position position="60"/>
    </location>
</feature>
<dbReference type="InterPro" id="IPR013320">
    <property type="entry name" value="ConA-like_dom_sf"/>
</dbReference>
<dbReference type="CDD" id="cd00110">
    <property type="entry name" value="LamG"/>
    <property type="match status" value="1"/>
</dbReference>
<evidence type="ECO:0000259" key="2">
    <source>
        <dbReference type="PROSITE" id="PS50025"/>
    </source>
</evidence>
<dbReference type="STRING" id="77166.U4TV28"/>
<dbReference type="Gene3D" id="2.60.120.200">
    <property type="match status" value="1"/>
</dbReference>
<dbReference type="EMBL" id="KB630692">
    <property type="protein sequence ID" value="ERL83793.1"/>
    <property type="molecule type" value="Genomic_DNA"/>
</dbReference>
<feature type="domain" description="Laminin G" evidence="2">
    <location>
        <begin position="1"/>
        <end position="60"/>
    </location>
</feature>
<dbReference type="InterPro" id="IPR001791">
    <property type="entry name" value="Laminin_G"/>
</dbReference>
<dbReference type="Proteomes" id="UP000030742">
    <property type="component" value="Unassembled WGS sequence"/>
</dbReference>
<evidence type="ECO:0000313" key="4">
    <source>
        <dbReference type="Proteomes" id="UP000030742"/>
    </source>
</evidence>
<reference evidence="3 4" key="1">
    <citation type="journal article" date="2013" name="Genome Biol.">
        <title>Draft genome of the mountain pine beetle, Dendroctonus ponderosae Hopkins, a major forest pest.</title>
        <authorList>
            <person name="Keeling C.I."/>
            <person name="Yuen M.M."/>
            <person name="Liao N.Y."/>
            <person name="Docking T.R."/>
            <person name="Chan S.K."/>
            <person name="Taylor G.A."/>
            <person name="Palmquist D.L."/>
            <person name="Jackman S.D."/>
            <person name="Nguyen A."/>
            <person name="Li M."/>
            <person name="Henderson H."/>
            <person name="Janes J.K."/>
            <person name="Zhao Y."/>
            <person name="Pandoh P."/>
            <person name="Moore R."/>
            <person name="Sperling F.A."/>
            <person name="Huber D.P."/>
            <person name="Birol I."/>
            <person name="Jones S.J."/>
            <person name="Bohlmann J."/>
        </authorList>
    </citation>
    <scope>NUCLEOTIDE SEQUENCE</scope>
</reference>
<organism evidence="3 4">
    <name type="scientific">Dendroctonus ponderosae</name>
    <name type="common">Mountain pine beetle</name>
    <dbReference type="NCBI Taxonomy" id="77166"/>
    <lineage>
        <taxon>Eukaryota</taxon>
        <taxon>Metazoa</taxon>
        <taxon>Ecdysozoa</taxon>
        <taxon>Arthropoda</taxon>
        <taxon>Hexapoda</taxon>
        <taxon>Insecta</taxon>
        <taxon>Pterygota</taxon>
        <taxon>Neoptera</taxon>
        <taxon>Endopterygota</taxon>
        <taxon>Coleoptera</taxon>
        <taxon>Polyphaga</taxon>
        <taxon>Cucujiformia</taxon>
        <taxon>Curculionidae</taxon>
        <taxon>Scolytinae</taxon>
        <taxon>Dendroctonus</taxon>
    </lineage>
</organism>
<gene>
    <name evidence="3" type="ORF">D910_01035</name>
</gene>
<protein>
    <recommendedName>
        <fullName evidence="2">Laminin G domain-containing protein</fullName>
    </recommendedName>
</protein>
<dbReference type="PROSITE" id="PS50025">
    <property type="entry name" value="LAM_G_DOMAIN"/>
    <property type="match status" value="1"/>
</dbReference>
<dbReference type="SUPFAM" id="SSF49899">
    <property type="entry name" value="Concanavalin A-like lectins/glucanases"/>
    <property type="match status" value="1"/>
</dbReference>
<comment type="caution">
    <text evidence="1">Lacks conserved residue(s) required for the propagation of feature annotation.</text>
</comment>
<proteinExistence type="predicted"/>
<accession>U4TV28</accession>
<dbReference type="Pfam" id="PF02210">
    <property type="entry name" value="Laminin_G_2"/>
    <property type="match status" value="1"/>
</dbReference>
<evidence type="ECO:0000256" key="1">
    <source>
        <dbReference type="PROSITE-ProRule" id="PRU00122"/>
    </source>
</evidence>
<sequence length="60" mass="6659">MLRAYSSIHIDFMFKTREANGLIIFNGGKKNDFVAVELVSGHINYVVNVGDGTVTLRDTL</sequence>
<evidence type="ECO:0000313" key="3">
    <source>
        <dbReference type="EMBL" id="ERL83793.1"/>
    </source>
</evidence>
<dbReference type="AlphaFoldDB" id="U4TV28"/>